<dbReference type="SUPFAM" id="SSF63829">
    <property type="entry name" value="Calcium-dependent phosphotriesterase"/>
    <property type="match status" value="1"/>
</dbReference>
<evidence type="ECO:0008006" key="5">
    <source>
        <dbReference type="Google" id="ProtNLM"/>
    </source>
</evidence>
<feature type="signal peptide" evidence="2">
    <location>
        <begin position="1"/>
        <end position="28"/>
    </location>
</feature>
<dbReference type="Gene3D" id="2.120.10.30">
    <property type="entry name" value="TolB, C-terminal domain"/>
    <property type="match status" value="1"/>
</dbReference>
<dbReference type="PANTHER" id="PTHR42060:SF1">
    <property type="entry name" value="NHL REPEAT-CONTAINING PROTEIN"/>
    <property type="match status" value="1"/>
</dbReference>
<feature type="region of interest" description="Disordered" evidence="1">
    <location>
        <begin position="294"/>
        <end position="313"/>
    </location>
</feature>
<gene>
    <name evidence="3" type="ORF">CP980_14510</name>
</gene>
<protein>
    <recommendedName>
        <fullName evidence="5">SMP-30/Gluconolactonase/LRE-like region domain-containing protein</fullName>
    </recommendedName>
</protein>
<feature type="chain" id="PRO_5023919377" description="SMP-30/Gluconolactonase/LRE-like region domain-containing protein" evidence="2">
    <location>
        <begin position="29"/>
        <end position="341"/>
    </location>
</feature>
<dbReference type="InterPro" id="IPR011042">
    <property type="entry name" value="6-blade_b-propeller_TolB-like"/>
</dbReference>
<dbReference type="InterPro" id="IPR052998">
    <property type="entry name" value="Hetero-Diels-Alderase-like"/>
</dbReference>
<dbReference type="GeneID" id="95611765"/>
<dbReference type="AlphaFoldDB" id="A0A5J6J6G9"/>
<evidence type="ECO:0000313" key="4">
    <source>
        <dbReference type="Proteomes" id="UP000325563"/>
    </source>
</evidence>
<dbReference type="RefSeq" id="WP_132759664.1">
    <property type="nucleotide sequence ID" value="NZ_BNBW01000007.1"/>
</dbReference>
<feature type="compositionally biased region" description="Basic and acidic residues" evidence="1">
    <location>
        <begin position="294"/>
        <end position="312"/>
    </location>
</feature>
<reference evidence="3 4" key="1">
    <citation type="submission" date="2017-09" db="EMBL/GenBank/DDBJ databases">
        <authorList>
            <person name="Lee N."/>
            <person name="Cho B.-K."/>
        </authorList>
    </citation>
    <scope>NUCLEOTIDE SEQUENCE [LARGE SCALE GENOMIC DNA]</scope>
    <source>
        <strain evidence="3 4">ATCC 27476</strain>
    </source>
</reference>
<dbReference type="PANTHER" id="PTHR42060">
    <property type="entry name" value="NHL REPEAT-CONTAINING PROTEIN-RELATED"/>
    <property type="match status" value="1"/>
</dbReference>
<name>A0A5J6J6G9_STRVI</name>
<proteinExistence type="predicted"/>
<dbReference type="KEGG" id="svn:CP980_14510"/>
<dbReference type="Proteomes" id="UP000325563">
    <property type="component" value="Chromosome"/>
</dbReference>
<evidence type="ECO:0000256" key="1">
    <source>
        <dbReference type="SAM" id="MobiDB-lite"/>
    </source>
</evidence>
<keyword evidence="2" id="KW-0732">Signal</keyword>
<evidence type="ECO:0000313" key="3">
    <source>
        <dbReference type="EMBL" id="QEV46155.1"/>
    </source>
</evidence>
<accession>A0A5J6J6G9</accession>
<evidence type="ECO:0000256" key="2">
    <source>
        <dbReference type="SAM" id="SignalP"/>
    </source>
</evidence>
<keyword evidence="4" id="KW-1185">Reference proteome</keyword>
<sequence>MFRLPRLATTATVVAAAFTLLAPTAASAGEATLSDPRTVAHFNYSAGETPDNIALEPDGSANLTLSFARKVVRVDKHGSSRLLAVLPEVANTAPRFGGPVVLGIVRAKDGTLYVNYATGTSQTGIWRIGPHGGTPAQIAQLPADSLPNGLALDEKLGVFYVADSTRGVVWRVPLKGGTATTWAAGTALQELPGGFLGANGIKVHNGAVWVSNTDRQTLLRIPVGRDGGAGTIETRATGLVSIDDFDFTGQDDTVLAALQDDEVALVRPNGTHAIVLTSPDGLSSPTAVAVLVKHDEKDPKDNPKDKQRKEEATVYVTSSSYFHAVAPDPNLLTARLDRDSD</sequence>
<dbReference type="EMBL" id="CP023692">
    <property type="protein sequence ID" value="QEV46155.1"/>
    <property type="molecule type" value="Genomic_DNA"/>
</dbReference>
<organism evidence="3 4">
    <name type="scientific">Streptomyces vinaceus</name>
    <dbReference type="NCBI Taxonomy" id="1960"/>
    <lineage>
        <taxon>Bacteria</taxon>
        <taxon>Bacillati</taxon>
        <taxon>Actinomycetota</taxon>
        <taxon>Actinomycetes</taxon>
        <taxon>Kitasatosporales</taxon>
        <taxon>Streptomycetaceae</taxon>
        <taxon>Streptomyces</taxon>
    </lineage>
</organism>